<dbReference type="EMBL" id="MVIT01000078">
    <property type="protein sequence ID" value="OOV39862.1"/>
    <property type="molecule type" value="Genomic_DNA"/>
</dbReference>
<reference evidence="1 2" key="1">
    <citation type="submission" date="2017-02" db="EMBL/GenBank/DDBJ databases">
        <title>Comparative genomic analysis of Brazilian Leptospira kirschneri strains of different serogroups.</title>
        <authorList>
            <person name="Moreno L.Z."/>
            <person name="Miraglia F."/>
            <person name="Kremer F.S."/>
            <person name="Eslabao M.R."/>
            <person name="Lilenbaum W."/>
            <person name="Dellagostin O.A."/>
            <person name="Moreno A.M."/>
        </authorList>
    </citation>
    <scope>NUCLEOTIDE SEQUENCE [LARGE SCALE GENOMIC DNA]</scope>
    <source>
        <strain evidence="1 2">M110/06</strain>
    </source>
</reference>
<accession>A0A1T1DG98</accession>
<organism evidence="1 2">
    <name type="scientific">Leptospira kirschneri serovar Pomona</name>
    <dbReference type="NCBI Taxonomy" id="561005"/>
    <lineage>
        <taxon>Bacteria</taxon>
        <taxon>Pseudomonadati</taxon>
        <taxon>Spirochaetota</taxon>
        <taxon>Spirochaetia</taxon>
        <taxon>Leptospirales</taxon>
        <taxon>Leptospiraceae</taxon>
        <taxon>Leptospira</taxon>
    </lineage>
</organism>
<name>A0A1T1DG98_9LEPT</name>
<proteinExistence type="predicted"/>
<gene>
    <name evidence="1" type="ORF">B1J93_19955</name>
</gene>
<dbReference type="Proteomes" id="UP000191008">
    <property type="component" value="Unassembled WGS sequence"/>
</dbReference>
<dbReference type="RefSeq" id="WP_004782561.1">
    <property type="nucleotide sequence ID" value="NZ_MVIT01000078.1"/>
</dbReference>
<evidence type="ECO:0000313" key="2">
    <source>
        <dbReference type="Proteomes" id="UP000191008"/>
    </source>
</evidence>
<dbReference type="AlphaFoldDB" id="A0A1T1DG98"/>
<protein>
    <submittedName>
        <fullName evidence="1">Uncharacterized protein</fullName>
    </submittedName>
</protein>
<sequence length="59" mass="7231">MEFLNLTFSRIQKKIEKAFGDGVNLFSYERTFPNLQKTELTWNKCLDQNKWWIRSQKFL</sequence>
<evidence type="ECO:0000313" key="1">
    <source>
        <dbReference type="EMBL" id="OOV39862.1"/>
    </source>
</evidence>
<comment type="caution">
    <text evidence="1">The sequence shown here is derived from an EMBL/GenBank/DDBJ whole genome shotgun (WGS) entry which is preliminary data.</text>
</comment>